<evidence type="ECO:0000313" key="3">
    <source>
        <dbReference type="Proteomes" id="UP000321805"/>
    </source>
</evidence>
<dbReference type="AlphaFoldDB" id="A0A5B8U3F1"/>
<dbReference type="Proteomes" id="UP000321805">
    <property type="component" value="Chromosome"/>
</dbReference>
<evidence type="ECO:0000313" key="2">
    <source>
        <dbReference type="EMBL" id="QEC47365.1"/>
    </source>
</evidence>
<gene>
    <name evidence="2" type="ORF">FSW04_07065</name>
</gene>
<dbReference type="RefSeq" id="WP_146917740.1">
    <property type="nucleotide sequence ID" value="NZ_CP042430.1"/>
</dbReference>
<reference evidence="2 3" key="1">
    <citation type="journal article" date="2018" name="J. Microbiol.">
        <title>Baekduia soli gen. nov., sp. nov., a novel bacterium isolated from the soil of Baekdu Mountain and proposal of a novel family name, Baekduiaceae fam. nov.</title>
        <authorList>
            <person name="An D.S."/>
            <person name="Siddiqi M.Z."/>
            <person name="Kim K.H."/>
            <person name="Yu H.S."/>
            <person name="Im W.T."/>
        </authorList>
    </citation>
    <scope>NUCLEOTIDE SEQUENCE [LARGE SCALE GENOMIC DNA]</scope>
    <source>
        <strain evidence="2 3">BR7-21</strain>
    </source>
</reference>
<sequence>MNAKLLSCIGALGAAAGLVPASAGLAQTAPTTVPSLKLVGAYAVKDTRINPGRTTIATVFRTASELPRRYDGMIRASGFLDGVGHSVGSVKGRHGTSRHCYVIYTNVVDGHLPGGGSSARLGTRHTLEVAARGTDGDLVAKTQVHIRAQRAGDASGRPLGC</sequence>
<feature type="chain" id="PRO_5039034341" description="DUF3224 domain-containing protein" evidence="1">
    <location>
        <begin position="24"/>
        <end position="161"/>
    </location>
</feature>
<evidence type="ECO:0000256" key="1">
    <source>
        <dbReference type="SAM" id="SignalP"/>
    </source>
</evidence>
<dbReference type="EMBL" id="CP042430">
    <property type="protein sequence ID" value="QEC47365.1"/>
    <property type="molecule type" value="Genomic_DNA"/>
</dbReference>
<name>A0A5B8U3F1_9ACTN</name>
<accession>A0A5B8U3F1</accession>
<evidence type="ECO:0008006" key="4">
    <source>
        <dbReference type="Google" id="ProtNLM"/>
    </source>
</evidence>
<keyword evidence="3" id="KW-1185">Reference proteome</keyword>
<proteinExistence type="predicted"/>
<protein>
    <recommendedName>
        <fullName evidence="4">DUF3224 domain-containing protein</fullName>
    </recommendedName>
</protein>
<keyword evidence="1" id="KW-0732">Signal</keyword>
<dbReference type="KEGG" id="bsol:FSW04_07065"/>
<organism evidence="2 3">
    <name type="scientific">Baekduia soli</name>
    <dbReference type="NCBI Taxonomy" id="496014"/>
    <lineage>
        <taxon>Bacteria</taxon>
        <taxon>Bacillati</taxon>
        <taxon>Actinomycetota</taxon>
        <taxon>Thermoleophilia</taxon>
        <taxon>Solirubrobacterales</taxon>
        <taxon>Baekduiaceae</taxon>
        <taxon>Baekduia</taxon>
    </lineage>
</organism>
<feature type="signal peptide" evidence="1">
    <location>
        <begin position="1"/>
        <end position="23"/>
    </location>
</feature>